<keyword evidence="3" id="KW-0029">Amino-acid transport</keyword>
<dbReference type="SUPFAM" id="SSF52540">
    <property type="entry name" value="P-loop containing nucleoside triphosphate hydrolases"/>
    <property type="match status" value="1"/>
</dbReference>
<evidence type="ECO:0000256" key="1">
    <source>
        <dbReference type="ARBA" id="ARBA00005417"/>
    </source>
</evidence>
<evidence type="ECO:0000256" key="3">
    <source>
        <dbReference type="ARBA" id="ARBA00022970"/>
    </source>
</evidence>
<dbReference type="InterPro" id="IPR003439">
    <property type="entry name" value="ABC_transporter-like_ATP-bd"/>
</dbReference>
<evidence type="ECO:0000313" key="6">
    <source>
        <dbReference type="Proteomes" id="UP001244427"/>
    </source>
</evidence>
<dbReference type="GO" id="GO:0005524">
    <property type="term" value="F:ATP binding"/>
    <property type="evidence" value="ECO:0007669"/>
    <property type="project" value="InterPro"/>
</dbReference>
<proteinExistence type="inferred from homology"/>
<keyword evidence="2" id="KW-0813">Transport</keyword>
<feature type="domain" description="ABC transporter" evidence="4">
    <location>
        <begin position="20"/>
        <end position="61"/>
    </location>
</feature>
<comment type="caution">
    <text evidence="5">The sequence shown here is derived from an EMBL/GenBank/DDBJ whole genome shotgun (WGS) entry which is preliminary data.</text>
</comment>
<sequence>MTDVLTVTDLVVGYGDRVVLDGVSLRVPPGGSVGLVGESGSGKSTLARTILGLQTARSGSVE</sequence>
<evidence type="ECO:0000256" key="2">
    <source>
        <dbReference type="ARBA" id="ARBA00022448"/>
    </source>
</evidence>
<dbReference type="Gene3D" id="3.40.50.300">
    <property type="entry name" value="P-loop containing nucleotide triphosphate hydrolases"/>
    <property type="match status" value="1"/>
</dbReference>
<reference evidence="5 6" key="1">
    <citation type="submission" date="2023-07" db="EMBL/GenBank/DDBJ databases">
        <title>Comparative genomics of wheat-associated soil bacteria to identify genetic determinants of phenazine resistance.</title>
        <authorList>
            <person name="Mouncey N."/>
        </authorList>
    </citation>
    <scope>NUCLEOTIDE SEQUENCE [LARGE SCALE GENOMIC DNA]</scope>
    <source>
        <strain evidence="5 6">W4I9-1</strain>
    </source>
</reference>
<dbReference type="GO" id="GO:0015807">
    <property type="term" value="P:L-amino acid transport"/>
    <property type="evidence" value="ECO:0007669"/>
    <property type="project" value="TreeGrafter"/>
</dbReference>
<gene>
    <name evidence="5" type="ORF">QFZ53_001260</name>
</gene>
<dbReference type="AlphaFoldDB" id="A0AAW8EW28"/>
<dbReference type="PANTHER" id="PTHR43820:SF4">
    <property type="entry name" value="HIGH-AFFINITY BRANCHED-CHAIN AMINO ACID TRANSPORT ATP-BINDING PROTEIN LIVF"/>
    <property type="match status" value="1"/>
</dbReference>
<organism evidence="5 6">
    <name type="scientific">Microbacterium natoriense</name>
    <dbReference type="NCBI Taxonomy" id="284570"/>
    <lineage>
        <taxon>Bacteria</taxon>
        <taxon>Bacillati</taxon>
        <taxon>Actinomycetota</taxon>
        <taxon>Actinomycetes</taxon>
        <taxon>Micrococcales</taxon>
        <taxon>Microbacteriaceae</taxon>
        <taxon>Microbacterium</taxon>
    </lineage>
</organism>
<name>A0AAW8EW28_9MICO</name>
<protein>
    <submittedName>
        <fullName evidence="5">ABC-type multidrug transport system ATPase subunit</fullName>
    </submittedName>
</protein>
<dbReference type="EMBL" id="JAUSXV010000001">
    <property type="protein sequence ID" value="MDQ0647064.1"/>
    <property type="molecule type" value="Genomic_DNA"/>
</dbReference>
<comment type="similarity">
    <text evidence="1">Belongs to the ABC transporter superfamily.</text>
</comment>
<dbReference type="GO" id="GO:0016887">
    <property type="term" value="F:ATP hydrolysis activity"/>
    <property type="evidence" value="ECO:0007669"/>
    <property type="project" value="InterPro"/>
</dbReference>
<accession>A0AAW8EW28</accession>
<keyword evidence="6" id="KW-1185">Reference proteome</keyword>
<evidence type="ECO:0000313" key="5">
    <source>
        <dbReference type="EMBL" id="MDQ0647064.1"/>
    </source>
</evidence>
<dbReference type="InterPro" id="IPR052156">
    <property type="entry name" value="BCAA_Transport_ATP-bd_LivF"/>
</dbReference>
<dbReference type="GO" id="GO:0015658">
    <property type="term" value="F:branched-chain amino acid transmembrane transporter activity"/>
    <property type="evidence" value="ECO:0007669"/>
    <property type="project" value="TreeGrafter"/>
</dbReference>
<dbReference type="RefSeq" id="WP_307294690.1">
    <property type="nucleotide sequence ID" value="NZ_JAUSXV010000001.1"/>
</dbReference>
<dbReference type="Proteomes" id="UP001244427">
    <property type="component" value="Unassembled WGS sequence"/>
</dbReference>
<evidence type="ECO:0000259" key="4">
    <source>
        <dbReference type="Pfam" id="PF00005"/>
    </source>
</evidence>
<dbReference type="Pfam" id="PF00005">
    <property type="entry name" value="ABC_tran"/>
    <property type="match status" value="1"/>
</dbReference>
<dbReference type="InterPro" id="IPR027417">
    <property type="entry name" value="P-loop_NTPase"/>
</dbReference>
<dbReference type="PANTHER" id="PTHR43820">
    <property type="entry name" value="HIGH-AFFINITY BRANCHED-CHAIN AMINO ACID TRANSPORT ATP-BINDING PROTEIN LIVF"/>
    <property type="match status" value="1"/>
</dbReference>